<dbReference type="EMBL" id="CP001337">
    <property type="protein sequence ID" value="ACL24986.1"/>
    <property type="molecule type" value="Genomic_DNA"/>
</dbReference>
<dbReference type="KEGG" id="cag:Cagg_2099"/>
<organism evidence="2 3">
    <name type="scientific">Chloroflexus aggregans (strain MD-66 / DSM 9485)</name>
    <dbReference type="NCBI Taxonomy" id="326427"/>
    <lineage>
        <taxon>Bacteria</taxon>
        <taxon>Bacillati</taxon>
        <taxon>Chloroflexota</taxon>
        <taxon>Chloroflexia</taxon>
        <taxon>Chloroflexales</taxon>
        <taxon>Chloroflexineae</taxon>
        <taxon>Chloroflexaceae</taxon>
        <taxon>Chloroflexus</taxon>
    </lineage>
</organism>
<dbReference type="STRING" id="326427.Cagg_2099"/>
<keyword evidence="1" id="KW-1133">Transmembrane helix</keyword>
<protein>
    <submittedName>
        <fullName evidence="2">Polysaccharide deacetylase</fullName>
    </submittedName>
</protein>
<dbReference type="RefSeq" id="WP_015940844.1">
    <property type="nucleotide sequence ID" value="NC_011831.1"/>
</dbReference>
<feature type="transmembrane region" description="Helical" evidence="1">
    <location>
        <begin position="374"/>
        <end position="392"/>
    </location>
</feature>
<dbReference type="AlphaFoldDB" id="B8GCE2"/>
<keyword evidence="1" id="KW-0812">Transmembrane</keyword>
<reference evidence="2" key="1">
    <citation type="submission" date="2008-12" db="EMBL/GenBank/DDBJ databases">
        <title>Complete sequence of Chloroflexus aggregans DSM 9485.</title>
        <authorList>
            <consortium name="US DOE Joint Genome Institute"/>
            <person name="Lucas S."/>
            <person name="Copeland A."/>
            <person name="Lapidus A."/>
            <person name="Glavina del Rio T."/>
            <person name="Dalin E."/>
            <person name="Tice H."/>
            <person name="Pitluck S."/>
            <person name="Foster B."/>
            <person name="Larimer F."/>
            <person name="Land M."/>
            <person name="Hauser L."/>
            <person name="Kyrpides N."/>
            <person name="Mikhailova N."/>
            <person name="Bryant D."/>
            <person name="Richardson P."/>
        </authorList>
    </citation>
    <scope>NUCLEOTIDE SEQUENCE</scope>
    <source>
        <strain evidence="2">DSM 9485</strain>
    </source>
</reference>
<keyword evidence="1" id="KW-0472">Membrane</keyword>
<sequence length="429" mass="46553">MQEIVIPFQIVIGALTPQGYPLRALCGERTVEATMTPPVLTASPAEMGVELGNMLLQAPIRSLLIEAAREAIEQGARMQMRLVIEAPELVTLPWEWIALHKGEQHWQPALREDYTLVRMSTRAIRPLPPRRVSGPLRLLIAVARGYEATADTLGEALIEPVRAGLLVVDRLRDATADEVVAELAAEPRHMLHIIGDIEQPLRQAPRLRLGRAVNANELAELLVSLDDLRLITVAGTPSEACTIFAANLHAADGRAVAALPNINPTAQAHWSTAFYQALASGEPVDIAMTSGRTALMNAAEPWGAPQLYLAPGGEQLFRPGEPPIAPVPSEAIRPLRQPAVPLRRPRFTPTETEVGTPTRRLHTLRRRFHLQPQVIALIIAGLVLILLVSQVINVPGSNVLPTPVATPTPPLLLDPVRIPVPTLFPTPAP</sequence>
<proteinExistence type="predicted"/>
<gene>
    <name evidence="2" type="ordered locus">Cagg_2099</name>
</gene>
<evidence type="ECO:0000313" key="2">
    <source>
        <dbReference type="EMBL" id="ACL24986.1"/>
    </source>
</evidence>
<dbReference type="OrthoDB" id="146693at2"/>
<dbReference type="HOGENOM" id="CLU_642052_0_0_0"/>
<keyword evidence="3" id="KW-1185">Reference proteome</keyword>
<accession>B8GCE2</accession>
<evidence type="ECO:0000256" key="1">
    <source>
        <dbReference type="SAM" id="Phobius"/>
    </source>
</evidence>
<name>B8GCE2_CHLAD</name>
<evidence type="ECO:0000313" key="3">
    <source>
        <dbReference type="Proteomes" id="UP000002508"/>
    </source>
</evidence>
<dbReference type="Proteomes" id="UP000002508">
    <property type="component" value="Chromosome"/>
</dbReference>
<dbReference type="eggNOG" id="COG1388">
    <property type="taxonomic scope" value="Bacteria"/>
</dbReference>